<organism evidence="4 5">
    <name type="scientific">Malassezia yamatoensis</name>
    <dbReference type="NCBI Taxonomy" id="253288"/>
    <lineage>
        <taxon>Eukaryota</taxon>
        <taxon>Fungi</taxon>
        <taxon>Dikarya</taxon>
        <taxon>Basidiomycota</taxon>
        <taxon>Ustilaginomycotina</taxon>
        <taxon>Malasseziomycetes</taxon>
        <taxon>Malasseziales</taxon>
        <taxon>Malasseziaceae</taxon>
        <taxon>Malassezia</taxon>
    </lineage>
</organism>
<dbReference type="Gene3D" id="2.170.120.12">
    <property type="entry name" value="DNA-directed RNA polymerase, insert domain"/>
    <property type="match status" value="1"/>
</dbReference>
<dbReference type="GO" id="GO:0046983">
    <property type="term" value="F:protein dimerization activity"/>
    <property type="evidence" value="ECO:0007669"/>
    <property type="project" value="InterPro"/>
</dbReference>
<protein>
    <submittedName>
        <fullName evidence="4">RNA polymerase II subunit 3</fullName>
    </submittedName>
</protein>
<keyword evidence="5" id="KW-1185">Reference proteome</keyword>
<keyword evidence="2" id="KW-0804">Transcription</keyword>
<dbReference type="SUPFAM" id="SSF55257">
    <property type="entry name" value="RBP11-like subunits of RNA polymerase"/>
    <property type="match status" value="1"/>
</dbReference>
<dbReference type="InterPro" id="IPR001514">
    <property type="entry name" value="DNA-dir_RNA_pol_30-40kDasu_CS"/>
</dbReference>
<dbReference type="InterPro" id="IPR011263">
    <property type="entry name" value="DNA-dir_RNA_pol_RpoA/D/Rpb3"/>
</dbReference>
<sequence>MAAVNGIYAPSSGVVGGGSGLHAPMYQPKFTLREINASHADFVLENVDLSFANSLRRTIIADVPTVAIDMVEILVNTTVLPDEFLAHRLGMVPLMSMDTAKVLVDQRVGLLLTDRRTVPVRMAAIVAPLS</sequence>
<evidence type="ECO:0000313" key="5">
    <source>
        <dbReference type="Proteomes" id="UP001219567"/>
    </source>
</evidence>
<evidence type="ECO:0000313" key="4">
    <source>
        <dbReference type="EMBL" id="WFC99705.1"/>
    </source>
</evidence>
<dbReference type="EMBL" id="CP119945">
    <property type="protein sequence ID" value="WFC99705.1"/>
    <property type="molecule type" value="Genomic_DNA"/>
</dbReference>
<name>A0AAJ5YT31_9BASI</name>
<reference evidence="4 5" key="1">
    <citation type="submission" date="2023-03" db="EMBL/GenBank/DDBJ databases">
        <title>Mating type loci evolution in Malassezia.</title>
        <authorList>
            <person name="Coelho M.A."/>
        </authorList>
    </citation>
    <scope>NUCLEOTIDE SEQUENCE [LARGE SCALE GENOMIC DNA]</scope>
    <source>
        <strain evidence="4 5">CBS 9725</strain>
    </source>
</reference>
<dbReference type="InterPro" id="IPR036603">
    <property type="entry name" value="RBP11-like"/>
</dbReference>
<dbReference type="PROSITE" id="PS00446">
    <property type="entry name" value="RNA_POL_D_30KD"/>
    <property type="match status" value="1"/>
</dbReference>
<evidence type="ECO:0000259" key="3">
    <source>
        <dbReference type="Pfam" id="PF01193"/>
    </source>
</evidence>
<dbReference type="PANTHER" id="PTHR11800:SF2">
    <property type="entry name" value="DNA-DIRECTED RNA POLYMERASE II SUBUNIT RPB3"/>
    <property type="match status" value="1"/>
</dbReference>
<feature type="domain" description="DNA-directed RNA polymerase RpoA/D/Rpb3-type" evidence="3">
    <location>
        <begin position="42"/>
        <end position="78"/>
    </location>
</feature>
<evidence type="ECO:0000256" key="2">
    <source>
        <dbReference type="ARBA" id="ARBA00023163"/>
    </source>
</evidence>
<proteinExistence type="predicted"/>
<gene>
    <name evidence="4" type="primary">rpb3_2</name>
    <name evidence="4" type="ORF">MYAM1_002450</name>
</gene>
<dbReference type="GO" id="GO:0003677">
    <property type="term" value="F:DNA binding"/>
    <property type="evidence" value="ECO:0007669"/>
    <property type="project" value="InterPro"/>
</dbReference>
<dbReference type="InterPro" id="IPR036643">
    <property type="entry name" value="RNApol_insert_sf"/>
</dbReference>
<dbReference type="GO" id="GO:0005665">
    <property type="term" value="C:RNA polymerase II, core complex"/>
    <property type="evidence" value="ECO:0007669"/>
    <property type="project" value="TreeGrafter"/>
</dbReference>
<dbReference type="AlphaFoldDB" id="A0AAJ5YT31"/>
<dbReference type="GO" id="GO:0006366">
    <property type="term" value="P:transcription by RNA polymerase II"/>
    <property type="evidence" value="ECO:0007669"/>
    <property type="project" value="TreeGrafter"/>
</dbReference>
<dbReference type="Pfam" id="PF01193">
    <property type="entry name" value="RNA_pol_L"/>
    <property type="match status" value="1"/>
</dbReference>
<keyword evidence="1" id="KW-0240">DNA-directed RNA polymerase</keyword>
<dbReference type="SUPFAM" id="SSF56553">
    <property type="entry name" value="Insert subdomain of RNA polymerase alpha subunit"/>
    <property type="match status" value="1"/>
</dbReference>
<accession>A0AAJ5YT31</accession>
<dbReference type="GO" id="GO:0003899">
    <property type="term" value="F:DNA-directed RNA polymerase activity"/>
    <property type="evidence" value="ECO:0007669"/>
    <property type="project" value="InterPro"/>
</dbReference>
<dbReference type="InterPro" id="IPR050518">
    <property type="entry name" value="Rpo3/RPB3_RNA_Pol_subunit"/>
</dbReference>
<evidence type="ECO:0000256" key="1">
    <source>
        <dbReference type="ARBA" id="ARBA00022478"/>
    </source>
</evidence>
<dbReference type="PANTHER" id="PTHR11800">
    <property type="entry name" value="DNA-DIRECTED RNA POLYMERASE"/>
    <property type="match status" value="1"/>
</dbReference>
<dbReference type="Gene3D" id="3.30.1360.10">
    <property type="entry name" value="RNA polymerase, RBP11-like subunit"/>
    <property type="match status" value="1"/>
</dbReference>
<dbReference type="Proteomes" id="UP001219567">
    <property type="component" value="Chromosome 3"/>
</dbReference>